<reference evidence="2 3" key="1">
    <citation type="journal article" date="2011" name="Cell">
        <title>Insight into structure and assembly of the nuclear pore complex by utilizing the genome of a eukaryotic thermophile.</title>
        <authorList>
            <person name="Amlacher S."/>
            <person name="Sarges P."/>
            <person name="Flemming D."/>
            <person name="van Noort V."/>
            <person name="Kunze R."/>
            <person name="Devos D.P."/>
            <person name="Arumugam M."/>
            <person name="Bork P."/>
            <person name="Hurt E."/>
        </authorList>
    </citation>
    <scope>NUCLEOTIDE SEQUENCE [LARGE SCALE GENOMIC DNA]</scope>
    <source>
        <strain evidence="3">DSM 1495 / CBS 144.50 / IMI 039719</strain>
    </source>
</reference>
<dbReference type="HOGENOM" id="CLU_018356_0_0_1"/>
<accession>G0S5R9</accession>
<feature type="compositionally biased region" description="Basic and acidic residues" evidence="1">
    <location>
        <begin position="194"/>
        <end position="226"/>
    </location>
</feature>
<organism evidence="3">
    <name type="scientific">Chaetomium thermophilum (strain DSM 1495 / CBS 144.50 / IMI 039719)</name>
    <name type="common">Thermochaetoides thermophila</name>
    <dbReference type="NCBI Taxonomy" id="759272"/>
    <lineage>
        <taxon>Eukaryota</taxon>
        <taxon>Fungi</taxon>
        <taxon>Dikarya</taxon>
        <taxon>Ascomycota</taxon>
        <taxon>Pezizomycotina</taxon>
        <taxon>Sordariomycetes</taxon>
        <taxon>Sordariomycetidae</taxon>
        <taxon>Sordariales</taxon>
        <taxon>Chaetomiaceae</taxon>
        <taxon>Thermochaetoides</taxon>
    </lineage>
</organism>
<keyword evidence="3" id="KW-1185">Reference proteome</keyword>
<feature type="region of interest" description="Disordered" evidence="1">
    <location>
        <begin position="18"/>
        <end position="385"/>
    </location>
</feature>
<dbReference type="RefSeq" id="XP_006693777.1">
    <property type="nucleotide sequence ID" value="XM_006693714.1"/>
</dbReference>
<dbReference type="GeneID" id="18257377"/>
<feature type="compositionally biased region" description="Basic and acidic residues" evidence="1">
    <location>
        <begin position="628"/>
        <end position="640"/>
    </location>
</feature>
<feature type="compositionally biased region" description="Basic and acidic residues" evidence="1">
    <location>
        <begin position="61"/>
        <end position="72"/>
    </location>
</feature>
<protein>
    <submittedName>
        <fullName evidence="2">Uncharacterized protein</fullName>
    </submittedName>
</protein>
<feature type="compositionally biased region" description="Low complexity" evidence="1">
    <location>
        <begin position="253"/>
        <end position="263"/>
    </location>
</feature>
<feature type="compositionally biased region" description="Basic and acidic residues" evidence="1">
    <location>
        <begin position="242"/>
        <end position="252"/>
    </location>
</feature>
<gene>
    <name evidence="2" type="ORF">CTHT_0033390</name>
</gene>
<dbReference type="AlphaFoldDB" id="G0S5R9"/>
<dbReference type="KEGG" id="cthr:CTHT_0033390"/>
<evidence type="ECO:0000313" key="3">
    <source>
        <dbReference type="Proteomes" id="UP000008066"/>
    </source>
</evidence>
<feature type="compositionally biased region" description="Pro residues" evidence="1">
    <location>
        <begin position="737"/>
        <end position="807"/>
    </location>
</feature>
<feature type="compositionally biased region" description="Polar residues" evidence="1">
    <location>
        <begin position="90"/>
        <end position="100"/>
    </location>
</feature>
<feature type="compositionally biased region" description="Basic and acidic residues" evidence="1">
    <location>
        <begin position="171"/>
        <end position="180"/>
    </location>
</feature>
<evidence type="ECO:0000313" key="2">
    <source>
        <dbReference type="EMBL" id="EGS21481.1"/>
    </source>
</evidence>
<dbReference type="OMA" id="PAEEWMG"/>
<feature type="compositionally biased region" description="Pro residues" evidence="1">
    <location>
        <begin position="818"/>
        <end position="841"/>
    </location>
</feature>
<proteinExistence type="predicted"/>
<dbReference type="eggNOG" id="ENOG502S7KY">
    <property type="taxonomic scope" value="Eukaryota"/>
</dbReference>
<dbReference type="OrthoDB" id="2504266at2759"/>
<feature type="compositionally biased region" description="Pro residues" evidence="1">
    <location>
        <begin position="23"/>
        <end position="37"/>
    </location>
</feature>
<feature type="compositionally biased region" description="Basic and acidic residues" evidence="1">
    <location>
        <begin position="598"/>
        <end position="607"/>
    </location>
</feature>
<sequence>MALRYSADFLLFLRQSPLCVKPPNLPPPEEWMGPPPETIRNQQKSANDRLKSGENASSLNHENRRPPHDRNGSRNTSNPDDIILGPPRTSFASATSARNSRSGDGEKGFRDSDRQDRGDRFNFRSRNNDSENTNDRFSREGRDNRTNNGFRRRGDQDDGEGWSTVKPRKSFGHEGAEGFHGRMSGGGAGSTGADRFEVREDRRTRDRDQDGSDRRNRNYENRSRDQDGDEVDGARRNGPGRSRTEGSWRDSANRNNSSSTNNAPMSNRERIEKAKSWRDRDPDDRPHDRYGDRSERNYERRWDRDRQNRVENEPEWLDEPAEGKPSHAPTEEDFKKFMEAMKAKAGGPTRSEEKPNVTSDKPAADTAAEPEQKVAAAPPVDTGPDKFFATYGNVTLDVVAGGAGESKDSAKPKTAKSSRFMAFLAPQEDRTKPELPTPAAGGEKSSQQSDAEREAFAALIQKLQRSGLSSGIQPSSSVQQSAPPQTQPSINNYPEPPPFPEMQRGIVASPDSYPQYANNERHDDPRVRTSQHSIHDIISPRPMGPTVHPPPPVTRPEQALQELLAQRHQLPAQTNIRAAQNATAVNSNTEYLMRLMQSHRDTSEPPRTEQPFVRMPQPTKQVSLANLPDRDPDYQREHTASQRQPLPRQGGPPGFLDESQFRQNDVDGRSGPQPTQILQRPPPPPGLDQMHMFHHMGGVNPGIGPAPQGGSMPGPQRPMIPPPGLMNNGPRNVPMPGMYPPNFPPPHHGPGNFPPGPPPLPHAGGPPPPPEGLVGPGPPPPGPPRSMQPPPGFFGGPPPPGFMPPPNMGAGAGGFQGPPGPGPDGHPPPPPPNAGGPPGPGGLPGFGGMPGPYDRMGAAAAVAAAAAMDRRGMLPPPGAMGGYRP</sequence>
<feature type="region of interest" description="Disordered" evidence="1">
    <location>
        <begin position="401"/>
        <end position="558"/>
    </location>
</feature>
<name>G0S5R9_CHATD</name>
<feature type="compositionally biased region" description="Pro residues" evidence="1">
    <location>
        <begin position="715"/>
        <end position="724"/>
    </location>
</feature>
<feature type="region of interest" description="Disordered" evidence="1">
    <location>
        <begin position="598"/>
        <end position="855"/>
    </location>
</feature>
<dbReference type="InterPro" id="IPR046784">
    <property type="entry name" value="Eap1"/>
</dbReference>
<feature type="compositionally biased region" description="Basic and acidic residues" evidence="1">
    <location>
        <begin position="101"/>
        <end position="145"/>
    </location>
</feature>
<feature type="compositionally biased region" description="Basic and acidic residues" evidence="1">
    <location>
        <begin position="267"/>
        <end position="312"/>
    </location>
</feature>
<dbReference type="EMBL" id="GL988041">
    <property type="protein sequence ID" value="EGS21481.1"/>
    <property type="molecule type" value="Genomic_DNA"/>
</dbReference>
<feature type="compositionally biased region" description="Low complexity" evidence="1">
    <location>
        <begin position="466"/>
        <end position="489"/>
    </location>
</feature>
<feature type="compositionally biased region" description="Basic and acidic residues" evidence="1">
    <location>
        <begin position="321"/>
        <end position="342"/>
    </location>
</feature>
<dbReference type="Pfam" id="PF20566">
    <property type="entry name" value="Eap1"/>
    <property type="match status" value="1"/>
</dbReference>
<dbReference type="Proteomes" id="UP000008066">
    <property type="component" value="Unassembled WGS sequence"/>
</dbReference>
<evidence type="ECO:0000256" key="1">
    <source>
        <dbReference type="SAM" id="MobiDB-lite"/>
    </source>
</evidence>